<evidence type="ECO:0000313" key="3">
    <source>
        <dbReference type="Proteomes" id="UP000178023"/>
    </source>
</evidence>
<accession>A0A1F8F247</accession>
<dbReference type="EMBL" id="MGJL01000037">
    <property type="protein sequence ID" value="OGN06660.1"/>
    <property type="molecule type" value="Genomic_DNA"/>
</dbReference>
<reference evidence="2 3" key="1">
    <citation type="journal article" date="2016" name="Nat. Commun.">
        <title>Thousands of microbial genomes shed light on interconnected biogeochemical processes in an aquifer system.</title>
        <authorList>
            <person name="Anantharaman K."/>
            <person name="Brown C.T."/>
            <person name="Hug L.A."/>
            <person name="Sharon I."/>
            <person name="Castelle C.J."/>
            <person name="Probst A.J."/>
            <person name="Thomas B.C."/>
            <person name="Singh A."/>
            <person name="Wilkins M.J."/>
            <person name="Karaoz U."/>
            <person name="Brodie E.L."/>
            <person name="Williams K.H."/>
            <person name="Hubbard S.S."/>
            <person name="Banfield J.F."/>
        </authorList>
    </citation>
    <scope>NUCLEOTIDE SEQUENCE [LARGE SCALE GENOMIC DNA]</scope>
</reference>
<evidence type="ECO:0000256" key="1">
    <source>
        <dbReference type="SAM" id="MobiDB-lite"/>
    </source>
</evidence>
<feature type="region of interest" description="Disordered" evidence="1">
    <location>
        <begin position="208"/>
        <end position="241"/>
    </location>
</feature>
<organism evidence="2 3">
    <name type="scientific">Candidatus Yanofskybacteria bacterium RIFCSPHIGHO2_01_FULL_45_42</name>
    <dbReference type="NCBI Taxonomy" id="1802671"/>
    <lineage>
        <taxon>Bacteria</taxon>
        <taxon>Candidatus Yanofskyibacteriota</taxon>
    </lineage>
</organism>
<comment type="caution">
    <text evidence="2">The sequence shown here is derived from an EMBL/GenBank/DDBJ whole genome shotgun (WGS) entry which is preliminary data.</text>
</comment>
<gene>
    <name evidence="2" type="ORF">A2750_02305</name>
</gene>
<proteinExistence type="predicted"/>
<feature type="compositionally biased region" description="Basic and acidic residues" evidence="1">
    <location>
        <begin position="223"/>
        <end position="232"/>
    </location>
</feature>
<sequence>MKRTRSVGEWAKMLLKLSCLAAFAVVVYAPLLTIKEFNGHVEKLNMYLEMGDSVGTARELENLRYFYVLSEKWKVRWLADKYLFRDTLFYEAADTYLIEDWDAVINKSGLKDKLDDSRSYLYAAAKFRQVQAEYRATKLVEAPLNFIMTKVRDDFERDLRNCLEAASEYLECFDRVWNFDIVTNEEDAEEALTKPQILPGFILGPLKEEQEYGPGLPPGEYPDGGKLDEERPGSGGPRKRP</sequence>
<dbReference type="AlphaFoldDB" id="A0A1F8F247"/>
<evidence type="ECO:0000313" key="2">
    <source>
        <dbReference type="EMBL" id="OGN06660.1"/>
    </source>
</evidence>
<protein>
    <submittedName>
        <fullName evidence="2">Uncharacterized protein</fullName>
    </submittedName>
</protein>
<dbReference type="Proteomes" id="UP000178023">
    <property type="component" value="Unassembled WGS sequence"/>
</dbReference>
<name>A0A1F8F247_9BACT</name>